<evidence type="ECO:0008006" key="5">
    <source>
        <dbReference type="Google" id="ProtNLM"/>
    </source>
</evidence>
<feature type="region of interest" description="Disordered" evidence="1">
    <location>
        <begin position="638"/>
        <end position="675"/>
    </location>
</feature>
<keyword evidence="2" id="KW-0472">Membrane</keyword>
<dbReference type="HOGENOM" id="CLU_015848_0_0_1"/>
<feature type="transmembrane region" description="Helical" evidence="2">
    <location>
        <begin position="556"/>
        <end position="582"/>
    </location>
</feature>
<dbReference type="RefSeq" id="XP_013342228.1">
    <property type="nucleotide sequence ID" value="XM_013486774.1"/>
</dbReference>
<feature type="transmembrane region" description="Helical" evidence="2">
    <location>
        <begin position="378"/>
        <end position="406"/>
    </location>
</feature>
<feature type="compositionally biased region" description="Polar residues" evidence="1">
    <location>
        <begin position="120"/>
        <end position="130"/>
    </location>
</feature>
<feature type="compositionally biased region" description="Basic and acidic residues" evidence="1">
    <location>
        <begin position="638"/>
        <end position="651"/>
    </location>
</feature>
<feature type="region of interest" description="Disordered" evidence="1">
    <location>
        <begin position="22"/>
        <end position="159"/>
    </location>
</feature>
<dbReference type="EMBL" id="KL584764">
    <property type="protein sequence ID" value="KEQ93892.1"/>
    <property type="molecule type" value="Genomic_DNA"/>
</dbReference>
<keyword evidence="2" id="KW-1133">Transmembrane helix</keyword>
<evidence type="ECO:0000313" key="3">
    <source>
        <dbReference type="EMBL" id="KEQ93892.1"/>
    </source>
</evidence>
<dbReference type="Proteomes" id="UP000030641">
    <property type="component" value="Unassembled WGS sequence"/>
</dbReference>
<keyword evidence="4" id="KW-1185">Reference proteome</keyword>
<dbReference type="STRING" id="1043005.A0A074YIH4"/>
<feature type="region of interest" description="Disordered" evidence="1">
    <location>
        <begin position="501"/>
        <end position="530"/>
    </location>
</feature>
<evidence type="ECO:0000256" key="1">
    <source>
        <dbReference type="SAM" id="MobiDB-lite"/>
    </source>
</evidence>
<dbReference type="InterPro" id="IPR021369">
    <property type="entry name" value="DUF2985"/>
</dbReference>
<dbReference type="OMA" id="HETMTHH"/>
<dbReference type="InParanoid" id="A0A074YIH4"/>
<accession>A0A074YIH4</accession>
<keyword evidence="2" id="KW-0812">Transmembrane</keyword>
<dbReference type="Pfam" id="PF11204">
    <property type="entry name" value="DUF2985"/>
    <property type="match status" value="1"/>
</dbReference>
<proteinExistence type="predicted"/>
<feature type="region of interest" description="Disordered" evidence="1">
    <location>
        <begin position="193"/>
        <end position="218"/>
    </location>
</feature>
<gene>
    <name evidence="3" type="ORF">AUEXF2481DRAFT_6463</name>
</gene>
<dbReference type="AlphaFoldDB" id="A0A074YIH4"/>
<evidence type="ECO:0000256" key="2">
    <source>
        <dbReference type="SAM" id="Phobius"/>
    </source>
</evidence>
<sequence length="691" mass="77000">MNGGNADGLGLGRDALALQPIASAPNYTSNHHNNRRMSSPSPPPPASRQHAQPSTPRNARRRPTLEDRRQPSIRLRRLGSASTLASQHTTATTDFAQKAAVDTSGRRRSSSEPQRPPWIDSSSANNNSLSVPRGIARPISTHMPRLDEETGRPSMSVPRDVDIEQLAAAGYAVDGETPARPGLWKRASVAALQPFRRQQNQEDDNPEASPRRRPRRGTWANEYDSDLVDILDVVDPEIATLATLTNVQNSLFIPDLGSFLNRRPTYNLTRDPTFSRDHNQPTKAPSVKPPSVMTQSRVETDADTVLERPGMDRTFTIASRLSETDDHYAVLPHGLSLEGWSLAEKEELNDHVRHMLHSRRAAFKRGMKGFGQYVRRPLGLFVTVYATLVTLFGLAWVLFLIGWINVEGRQSYLINVIDNVLVALFAIVGDGLAPFRAVDTYHMIYIAHYHHLTWRLRKKRNMPKLKNENDLPVQPGIDADIESGSTAEAASINETASALNADAKSNRSMSKDESEESVLTEEQQRKLKHHEDKFSKSHTFYKPHETETHHAFPLRLLVAVVVLLDCHSLLQIALGTCTWAISYHVRPFALTTVILCFSITCNIAGGVIISIGDRITRKKDVVERMFRQQLTEQAIQKMERRRQQESDRNEELDTVVTNHPLNGTGLEPGSNPVQPSMIGAGVDAAQLGRVL</sequence>
<feature type="region of interest" description="Disordered" evidence="1">
    <location>
        <begin position="269"/>
        <end position="298"/>
    </location>
</feature>
<name>A0A074YIH4_AURSE</name>
<reference evidence="3 4" key="1">
    <citation type="journal article" date="2014" name="BMC Genomics">
        <title>Genome sequencing of four Aureobasidium pullulans varieties: biotechnological potential, stress tolerance, and description of new species.</title>
        <authorList>
            <person name="Gostin Ar C."/>
            <person name="Ohm R.A."/>
            <person name="Kogej T."/>
            <person name="Sonjak S."/>
            <person name="Turk M."/>
            <person name="Zajc J."/>
            <person name="Zalar P."/>
            <person name="Grube M."/>
            <person name="Sun H."/>
            <person name="Han J."/>
            <person name="Sharma A."/>
            <person name="Chiniquy J."/>
            <person name="Ngan C.Y."/>
            <person name="Lipzen A."/>
            <person name="Barry K."/>
            <person name="Grigoriev I.V."/>
            <person name="Gunde-Cimerman N."/>
        </authorList>
    </citation>
    <scope>NUCLEOTIDE SEQUENCE [LARGE SCALE GENOMIC DNA]</scope>
    <source>
        <strain evidence="3 4">EXF-2481</strain>
    </source>
</reference>
<feature type="transmembrane region" description="Helical" evidence="2">
    <location>
        <begin position="412"/>
        <end position="433"/>
    </location>
</feature>
<evidence type="ECO:0000313" key="4">
    <source>
        <dbReference type="Proteomes" id="UP000030641"/>
    </source>
</evidence>
<feature type="compositionally biased region" description="Polar residues" evidence="1">
    <location>
        <begin position="80"/>
        <end position="95"/>
    </location>
</feature>
<dbReference type="PANTHER" id="PTHR35872:SF2">
    <property type="entry name" value="INTEGRAL MEMBRANE PROTEIN (AFU_ORTHOLOGUE AFUA_5G07110)"/>
    <property type="match status" value="1"/>
</dbReference>
<dbReference type="GeneID" id="25369962"/>
<feature type="transmembrane region" description="Helical" evidence="2">
    <location>
        <begin position="588"/>
        <end position="609"/>
    </location>
</feature>
<dbReference type="PANTHER" id="PTHR35872">
    <property type="entry name" value="INTEGRAL MEMBRANE PROTEIN (AFU_ORTHOLOGUE AFUA_5G07110)"/>
    <property type="match status" value="1"/>
</dbReference>
<protein>
    <recommendedName>
        <fullName evidence="5">Integral membrane protein</fullName>
    </recommendedName>
</protein>
<dbReference type="OrthoDB" id="3365211at2759"/>
<organism evidence="3 4">
    <name type="scientific">Aureobasidium subglaciale (strain EXF-2481)</name>
    <name type="common">Aureobasidium pullulans var. subglaciale</name>
    <dbReference type="NCBI Taxonomy" id="1043005"/>
    <lineage>
        <taxon>Eukaryota</taxon>
        <taxon>Fungi</taxon>
        <taxon>Dikarya</taxon>
        <taxon>Ascomycota</taxon>
        <taxon>Pezizomycotina</taxon>
        <taxon>Dothideomycetes</taxon>
        <taxon>Dothideomycetidae</taxon>
        <taxon>Dothideales</taxon>
        <taxon>Saccotheciaceae</taxon>
        <taxon>Aureobasidium</taxon>
    </lineage>
</organism>